<keyword evidence="4" id="KW-1185">Reference proteome</keyword>
<comment type="similarity">
    <text evidence="1">Belongs to the PPR family. P subfamily.</text>
</comment>
<evidence type="ECO:0008006" key="5">
    <source>
        <dbReference type="Google" id="ProtNLM"/>
    </source>
</evidence>
<sequence length="846" mass="96097">MSSQVAAPRLAQANSFVCAACRIGVQRHPASIKHPRAWLHHGTALRKRGRPGAVLPVRSKARNPPVTPPEGRNISHPDSAVTYTKSPLPAVIRDYGDSDGKGYAVRYFEQDESGVVRQLRNQEEFSQSWAGHNDPIVQRAKNLVNTFSDSDVRMPTKTEVNNLATQITDISNSGAPPESIIQKLGQFVRGLSSPRVQQISPESGMREILQAAENEAVTQIPAEFWVGKNRTAIQNLNVSLRRFHKPMRRNTVPSEDIFRNAWRRYVAARAPMALYYDKIHIDVWDLLWKMFDIEHENNPLRLTQISKLARDMSMAKIQLQPEQQVTAIEAMFAGSYQGQALENWKRCIVSLGAENAPTYSRFWELGARMYCIMGDLDRAENIIEKLLQRQCDPRILIDFIHAAATGESAEGHDRAAEAYQRLRSLLGDEMTLIDFDRIISSFLSINHIFSALNVFVDMMTKGAMTINKDGKIPMIIANKFFFGKWLKRLIGNGELEGAMKVVRFMQQHRIPSSAIQLNGLIGAWQRSGSARDLANADALGWEMIRSRLEFVSTRSCSSTKFITEEDRAHGAPIPQASLETFSLLAEDYHLRRLDKKLQILWDAFKKCEIPFNAFMMNQLMANALDFSRVDEALSLYNTLVKENKLTPNTHTFMELWKALEVNRVMLLADTEGDAQIEAARKTFGEMMRHADVFKGKMNTQLARKVLHTFRRLGDRPGFVIALSMMRRFFNFMPSETFVLELVVGSTNLLFDSPHARHKVRIAKTKMESALFEIRRRNAGDDVERLPEDISEEERKELLFAYLRDQFLYGNHLQQTELVTEEVLNNTAQDMGLYDIGDTAAGDSEEN</sequence>
<evidence type="ECO:0000256" key="2">
    <source>
        <dbReference type="SAM" id="MobiDB-lite"/>
    </source>
</evidence>
<name>A0ABR3ZDF1_9PEZI</name>
<dbReference type="InterPro" id="IPR011990">
    <property type="entry name" value="TPR-like_helical_dom_sf"/>
</dbReference>
<organism evidence="3 4">
    <name type="scientific">Ceratocystis pirilliformis</name>
    <dbReference type="NCBI Taxonomy" id="259994"/>
    <lineage>
        <taxon>Eukaryota</taxon>
        <taxon>Fungi</taxon>
        <taxon>Dikarya</taxon>
        <taxon>Ascomycota</taxon>
        <taxon>Pezizomycotina</taxon>
        <taxon>Sordariomycetes</taxon>
        <taxon>Hypocreomycetidae</taxon>
        <taxon>Microascales</taxon>
        <taxon>Ceratocystidaceae</taxon>
        <taxon>Ceratocystis</taxon>
    </lineage>
</organism>
<dbReference type="InterPro" id="IPR050872">
    <property type="entry name" value="PPR_P_subfamily"/>
</dbReference>
<proteinExistence type="inferred from homology"/>
<dbReference type="PANTHER" id="PTHR46128:SF329">
    <property type="entry name" value="MITOCHONDRIAL GROUP I INTRON SPLICING FACTOR DMR1"/>
    <property type="match status" value="1"/>
</dbReference>
<dbReference type="EMBL" id="JAWDJO010000037">
    <property type="protein sequence ID" value="KAL1898080.1"/>
    <property type="molecule type" value="Genomic_DNA"/>
</dbReference>
<evidence type="ECO:0000256" key="1">
    <source>
        <dbReference type="ARBA" id="ARBA00007626"/>
    </source>
</evidence>
<dbReference type="Gene3D" id="1.25.40.10">
    <property type="entry name" value="Tetratricopeptide repeat domain"/>
    <property type="match status" value="1"/>
</dbReference>
<dbReference type="Proteomes" id="UP001583280">
    <property type="component" value="Unassembled WGS sequence"/>
</dbReference>
<evidence type="ECO:0000313" key="3">
    <source>
        <dbReference type="EMBL" id="KAL1898080.1"/>
    </source>
</evidence>
<feature type="region of interest" description="Disordered" evidence="2">
    <location>
        <begin position="49"/>
        <end position="77"/>
    </location>
</feature>
<accession>A0ABR3ZDF1</accession>
<evidence type="ECO:0000313" key="4">
    <source>
        <dbReference type="Proteomes" id="UP001583280"/>
    </source>
</evidence>
<gene>
    <name evidence="3" type="ORF">Cpir12675_002099</name>
</gene>
<comment type="caution">
    <text evidence="3">The sequence shown here is derived from an EMBL/GenBank/DDBJ whole genome shotgun (WGS) entry which is preliminary data.</text>
</comment>
<reference evidence="3 4" key="1">
    <citation type="journal article" date="2024" name="IMA Fungus">
        <title>IMA Genome - F19 : A genome assembly and annotation guide to empower mycologists, including annotated draft genome sequences of Ceratocystis pirilliformis, Diaporthe australafricana, Fusarium ophioides, Paecilomyces lecythidis, and Sporothrix stenoceras.</title>
        <authorList>
            <person name="Aylward J."/>
            <person name="Wilson A.M."/>
            <person name="Visagie C.M."/>
            <person name="Spraker J."/>
            <person name="Barnes I."/>
            <person name="Buitendag C."/>
            <person name="Ceriani C."/>
            <person name="Del Mar Angel L."/>
            <person name="du Plessis D."/>
            <person name="Fuchs T."/>
            <person name="Gasser K."/>
            <person name="Kramer D."/>
            <person name="Li W."/>
            <person name="Munsamy K."/>
            <person name="Piso A."/>
            <person name="Price J.L."/>
            <person name="Sonnekus B."/>
            <person name="Thomas C."/>
            <person name="van der Nest A."/>
            <person name="van Dijk A."/>
            <person name="van Heerden A."/>
            <person name="van Vuuren N."/>
            <person name="Yilmaz N."/>
            <person name="Duong T.A."/>
            <person name="van der Merwe N.A."/>
            <person name="Wingfield M.J."/>
            <person name="Wingfield B.D."/>
        </authorList>
    </citation>
    <scope>NUCLEOTIDE SEQUENCE [LARGE SCALE GENOMIC DNA]</scope>
    <source>
        <strain evidence="3 4">CMW 12675</strain>
    </source>
</reference>
<protein>
    <recommendedName>
        <fullName evidence="5">Pentatricopeptide repeat-containing protein</fullName>
    </recommendedName>
</protein>
<dbReference type="PANTHER" id="PTHR46128">
    <property type="entry name" value="MITOCHONDRIAL GROUP I INTRON SPLICING FACTOR CCM1"/>
    <property type="match status" value="1"/>
</dbReference>